<dbReference type="SUPFAM" id="SSF55073">
    <property type="entry name" value="Nucleotide cyclase"/>
    <property type="match status" value="1"/>
</dbReference>
<gene>
    <name evidence="7" type="ORF">JHD44_05180</name>
</gene>
<dbReference type="InterPro" id="IPR000160">
    <property type="entry name" value="GGDEF_dom"/>
</dbReference>
<dbReference type="CDD" id="cd01949">
    <property type="entry name" value="GGDEF"/>
    <property type="match status" value="1"/>
</dbReference>
<keyword evidence="4 5" id="KW-0472">Membrane</keyword>
<keyword evidence="2 5" id="KW-0812">Transmembrane</keyword>
<protein>
    <submittedName>
        <fullName evidence="7">Diguanylate cyclase</fullName>
    </submittedName>
</protein>
<evidence type="ECO:0000313" key="8">
    <source>
        <dbReference type="Proteomes" id="UP000598488"/>
    </source>
</evidence>
<sequence length="486" mass="55493">MRWITNKANPFLTYAVVLFFVFDGLALGMNIWLTQRIQTQTIELNLAGRQRMLSQKMVKEFLYAPPGAANKAQLSQFTQTVNLFDRTLSAFRIGGSTIDTNNQLVTLDAIHERSYYNIVEETWGIWLPLRETALQYIASPTPTLFVELNQAFLQSNHIILNLMNDLALAIEQQARYETGQIRLLQTVALMLGMLNFLAAFLLYRLKLKTLEKEKSVVDALLNDMPAAMVFTSEEGSILKANPRFIQLIGVDFESIKQHKLKDLVEPHPKHDKYYQLSAIALNRAIIKTEQTTVQQDGEKIIVWRLEDASYELQERNSLSTLAYKDSLTGLDNRLAFEDHFNRQNKLANKEHLFALMFIDLNNFKIINDNFGHHKGDAVLKEVGFRLQALVTDTCHIARFGGDEFLVLQQHLDDEEKAIVLAQTIAEVLKQPFYIESDTLNIYASIGIVTFRGHYDSLNRLVSTADEAMYEAKSSTENISIKLLHLK</sequence>
<dbReference type="PANTHER" id="PTHR46663">
    <property type="entry name" value="DIGUANYLATE CYCLASE DGCT-RELATED"/>
    <property type="match status" value="1"/>
</dbReference>
<dbReference type="InterPro" id="IPR052163">
    <property type="entry name" value="DGC-Regulatory_Protein"/>
</dbReference>
<dbReference type="InterPro" id="IPR000014">
    <property type="entry name" value="PAS"/>
</dbReference>
<dbReference type="SMART" id="SM00267">
    <property type="entry name" value="GGDEF"/>
    <property type="match status" value="1"/>
</dbReference>
<dbReference type="InterPro" id="IPR029095">
    <property type="entry name" value="NarX-like_N"/>
</dbReference>
<organism evidence="7 8">
    <name type="scientific">Marinomonas ostreistagni</name>
    <dbReference type="NCBI Taxonomy" id="359209"/>
    <lineage>
        <taxon>Bacteria</taxon>
        <taxon>Pseudomonadati</taxon>
        <taxon>Pseudomonadota</taxon>
        <taxon>Gammaproteobacteria</taxon>
        <taxon>Oceanospirillales</taxon>
        <taxon>Oceanospirillaceae</taxon>
        <taxon>Marinomonas</taxon>
    </lineage>
</organism>
<dbReference type="Pfam" id="PF13188">
    <property type="entry name" value="PAS_8"/>
    <property type="match status" value="1"/>
</dbReference>
<evidence type="ECO:0000256" key="2">
    <source>
        <dbReference type="ARBA" id="ARBA00022692"/>
    </source>
</evidence>
<comment type="caution">
    <text evidence="7">The sequence shown here is derived from an EMBL/GenBank/DDBJ whole genome shotgun (WGS) entry which is preliminary data.</text>
</comment>
<keyword evidence="8" id="KW-1185">Reference proteome</keyword>
<dbReference type="RefSeq" id="WP_199461702.1">
    <property type="nucleotide sequence ID" value="NZ_JAEMUH010000004.1"/>
</dbReference>
<dbReference type="EMBL" id="JAEMUH010000004">
    <property type="protein sequence ID" value="MBJ7550062.1"/>
    <property type="molecule type" value="Genomic_DNA"/>
</dbReference>
<evidence type="ECO:0000256" key="3">
    <source>
        <dbReference type="ARBA" id="ARBA00022989"/>
    </source>
</evidence>
<feature type="transmembrane region" description="Helical" evidence="5">
    <location>
        <begin position="183"/>
        <end position="203"/>
    </location>
</feature>
<keyword evidence="3 5" id="KW-1133">Transmembrane helix</keyword>
<dbReference type="NCBIfam" id="TIGR00229">
    <property type="entry name" value="sensory_box"/>
    <property type="match status" value="1"/>
</dbReference>
<evidence type="ECO:0000256" key="1">
    <source>
        <dbReference type="ARBA" id="ARBA00004141"/>
    </source>
</evidence>
<comment type="subcellular location">
    <subcellularLocation>
        <location evidence="1">Membrane</location>
        <topology evidence="1">Multi-pass membrane protein</topology>
    </subcellularLocation>
</comment>
<dbReference type="Pfam" id="PF13675">
    <property type="entry name" value="PilJ"/>
    <property type="match status" value="1"/>
</dbReference>
<dbReference type="PROSITE" id="PS50887">
    <property type="entry name" value="GGDEF"/>
    <property type="match status" value="1"/>
</dbReference>
<dbReference type="NCBIfam" id="TIGR00254">
    <property type="entry name" value="GGDEF"/>
    <property type="match status" value="1"/>
</dbReference>
<dbReference type="InterPro" id="IPR035965">
    <property type="entry name" value="PAS-like_dom_sf"/>
</dbReference>
<reference evidence="7 8" key="1">
    <citation type="submission" date="2020-12" db="EMBL/GenBank/DDBJ databases">
        <title>Comparative genome analysis of fungal antagonists Marinomonas ostreistagni 398 and M. spartinae 468.</title>
        <authorList>
            <person name="Fields J.L."/>
            <person name="Mavrodi O.V."/>
            <person name="Biber P.D."/>
            <person name="Indest K.J."/>
            <person name="Mavrodi D.V."/>
        </authorList>
    </citation>
    <scope>NUCLEOTIDE SEQUENCE [LARGE SCALE GENOMIC DNA]</scope>
    <source>
        <strain evidence="7 8">USM7</strain>
    </source>
</reference>
<dbReference type="Pfam" id="PF00990">
    <property type="entry name" value="GGDEF"/>
    <property type="match status" value="1"/>
</dbReference>
<dbReference type="InterPro" id="IPR043128">
    <property type="entry name" value="Rev_trsase/Diguanyl_cyclase"/>
</dbReference>
<evidence type="ECO:0000256" key="5">
    <source>
        <dbReference type="SAM" id="Phobius"/>
    </source>
</evidence>
<feature type="transmembrane region" description="Helical" evidence="5">
    <location>
        <begin position="12"/>
        <end position="33"/>
    </location>
</feature>
<dbReference type="PANTHER" id="PTHR46663:SF2">
    <property type="entry name" value="GGDEF DOMAIN-CONTAINING PROTEIN"/>
    <property type="match status" value="1"/>
</dbReference>
<dbReference type="Gene3D" id="3.30.70.270">
    <property type="match status" value="1"/>
</dbReference>
<evidence type="ECO:0000313" key="7">
    <source>
        <dbReference type="EMBL" id="MBJ7550062.1"/>
    </source>
</evidence>
<dbReference type="SUPFAM" id="SSF55785">
    <property type="entry name" value="PYP-like sensor domain (PAS domain)"/>
    <property type="match status" value="1"/>
</dbReference>
<proteinExistence type="predicted"/>
<dbReference type="Gene3D" id="3.30.450.20">
    <property type="entry name" value="PAS domain"/>
    <property type="match status" value="1"/>
</dbReference>
<dbReference type="InterPro" id="IPR029787">
    <property type="entry name" value="Nucleotide_cyclase"/>
</dbReference>
<feature type="domain" description="GGDEF" evidence="6">
    <location>
        <begin position="351"/>
        <end position="485"/>
    </location>
</feature>
<accession>A0ABS0Z8S6</accession>
<evidence type="ECO:0000259" key="6">
    <source>
        <dbReference type="PROSITE" id="PS50887"/>
    </source>
</evidence>
<name>A0ABS0Z8S6_9GAMM</name>
<dbReference type="Proteomes" id="UP000598488">
    <property type="component" value="Unassembled WGS sequence"/>
</dbReference>
<evidence type="ECO:0000256" key="4">
    <source>
        <dbReference type="ARBA" id="ARBA00023136"/>
    </source>
</evidence>